<gene>
    <name evidence="2" type="ordered locus">Swol_1619</name>
</gene>
<reference evidence="3" key="1">
    <citation type="journal article" date="2010" name="Environ. Microbiol.">
        <title>The genome of Syntrophomonas wolfei: new insights into syntrophic metabolism and biohydrogen production.</title>
        <authorList>
            <person name="Sieber J.R."/>
            <person name="Sims D.R."/>
            <person name="Han C."/>
            <person name="Kim E."/>
            <person name="Lykidis A."/>
            <person name="Lapidus A.L."/>
            <person name="McDonnald E."/>
            <person name="Rohlin L."/>
            <person name="Culley D.E."/>
            <person name="Gunsalus R."/>
            <person name="McInerney M.J."/>
        </authorList>
    </citation>
    <scope>NUCLEOTIDE SEQUENCE [LARGE SCALE GENOMIC DNA]</scope>
    <source>
        <strain evidence="3">DSM 2245B / Goettingen</strain>
    </source>
</reference>
<dbReference type="STRING" id="335541.Swol_1619"/>
<protein>
    <submittedName>
        <fullName evidence="2">Uncharacterized protein</fullName>
    </submittedName>
</protein>
<keyword evidence="1" id="KW-1133">Transmembrane helix</keyword>
<dbReference type="Proteomes" id="UP000001968">
    <property type="component" value="Chromosome"/>
</dbReference>
<feature type="transmembrane region" description="Helical" evidence="1">
    <location>
        <begin position="145"/>
        <end position="165"/>
    </location>
</feature>
<dbReference type="eggNOG" id="ENOG50336AA">
    <property type="taxonomic scope" value="Bacteria"/>
</dbReference>
<feature type="transmembrane region" description="Helical" evidence="1">
    <location>
        <begin position="83"/>
        <end position="101"/>
    </location>
</feature>
<dbReference type="AlphaFoldDB" id="Q0AWI4"/>
<name>Q0AWI4_SYNWW</name>
<evidence type="ECO:0000256" key="1">
    <source>
        <dbReference type="SAM" id="Phobius"/>
    </source>
</evidence>
<keyword evidence="1" id="KW-0812">Transmembrane</keyword>
<feature type="transmembrane region" description="Helical" evidence="1">
    <location>
        <begin position="52"/>
        <end position="71"/>
    </location>
</feature>
<proteinExistence type="predicted"/>
<organism evidence="2 3">
    <name type="scientific">Syntrophomonas wolfei subsp. wolfei (strain DSM 2245B / Goettingen)</name>
    <dbReference type="NCBI Taxonomy" id="335541"/>
    <lineage>
        <taxon>Bacteria</taxon>
        <taxon>Bacillati</taxon>
        <taxon>Bacillota</taxon>
        <taxon>Clostridia</taxon>
        <taxon>Eubacteriales</taxon>
        <taxon>Syntrophomonadaceae</taxon>
        <taxon>Syntrophomonas</taxon>
    </lineage>
</organism>
<keyword evidence="3" id="KW-1185">Reference proteome</keyword>
<dbReference type="HOGENOM" id="CLU_1026075_0_0_9"/>
<feature type="transmembrane region" description="Helical" evidence="1">
    <location>
        <begin position="107"/>
        <end position="125"/>
    </location>
</feature>
<sequence length="249" mass="27432">MPTSKLKMFSQLYTKDMRELVPEIVIVAAAAVILNGLFYFNMNRYTSFHPAVFIIPTFMVLAVAAFLPFISSFKLVSREWSNNTVYLIMSLPVSGVMIMGAKLAALITQYIAGTLIAVLMGLFLAREAIPDIMKLISNYPDILNLAIMFYLLSIAALLFLISMGFLSQITGKLSSRFSSLITFVVFLLTFYSMSKIISFSIVKLKMITAAGSSAILNNSSLSGDLLILLLAAAVVFTLAVVIYDRKIEL</sequence>
<dbReference type="RefSeq" id="WP_011641018.1">
    <property type="nucleotide sequence ID" value="NC_008346.1"/>
</dbReference>
<feature type="transmembrane region" description="Helical" evidence="1">
    <location>
        <begin position="223"/>
        <end position="243"/>
    </location>
</feature>
<dbReference type="OrthoDB" id="1951532at2"/>
<evidence type="ECO:0000313" key="2">
    <source>
        <dbReference type="EMBL" id="ABI68920.1"/>
    </source>
</evidence>
<dbReference type="EMBL" id="CP000448">
    <property type="protein sequence ID" value="ABI68920.1"/>
    <property type="molecule type" value="Genomic_DNA"/>
</dbReference>
<accession>Q0AWI4</accession>
<keyword evidence="1" id="KW-0472">Membrane</keyword>
<dbReference type="KEGG" id="swo:Swol_1619"/>
<feature type="transmembrane region" description="Helical" evidence="1">
    <location>
        <begin position="177"/>
        <end position="202"/>
    </location>
</feature>
<evidence type="ECO:0000313" key="3">
    <source>
        <dbReference type="Proteomes" id="UP000001968"/>
    </source>
</evidence>
<feature type="transmembrane region" description="Helical" evidence="1">
    <location>
        <begin position="20"/>
        <end position="40"/>
    </location>
</feature>